<dbReference type="SUPFAM" id="SSF144010">
    <property type="entry name" value="CofE-like"/>
    <property type="match status" value="1"/>
</dbReference>
<dbReference type="Proteomes" id="UP000031561">
    <property type="component" value="Unassembled WGS sequence"/>
</dbReference>
<comment type="caution">
    <text evidence="1">The sequence shown here is derived from an EMBL/GenBank/DDBJ whole genome shotgun (WGS) entry which is preliminary data.</text>
</comment>
<keyword evidence="2" id="KW-1185">Reference proteome</keyword>
<keyword evidence="1" id="KW-0436">Ligase</keyword>
<evidence type="ECO:0000313" key="1">
    <source>
        <dbReference type="EMBL" id="MCM1983937.1"/>
    </source>
</evidence>
<proteinExistence type="predicted"/>
<accession>A0ABD4T6P8</accession>
<name>A0ABD4T6P8_9CYAN</name>
<protein>
    <submittedName>
        <fullName evidence="1">F420-0:Gamma-glutamyl ligase</fullName>
    </submittedName>
</protein>
<dbReference type="EMBL" id="JTHE03000079">
    <property type="protein sequence ID" value="MCM1983937.1"/>
    <property type="molecule type" value="Genomic_DNA"/>
</dbReference>
<dbReference type="GO" id="GO:0016874">
    <property type="term" value="F:ligase activity"/>
    <property type="evidence" value="ECO:0007669"/>
    <property type="project" value="UniProtKB-KW"/>
</dbReference>
<gene>
    <name evidence="1" type="ORF">QQ91_0014030</name>
</gene>
<organism evidence="1 2">
    <name type="scientific">Lyngbya confervoides BDU141951</name>
    <dbReference type="NCBI Taxonomy" id="1574623"/>
    <lineage>
        <taxon>Bacteria</taxon>
        <taxon>Bacillati</taxon>
        <taxon>Cyanobacteriota</taxon>
        <taxon>Cyanophyceae</taxon>
        <taxon>Oscillatoriophycideae</taxon>
        <taxon>Oscillatoriales</taxon>
        <taxon>Microcoleaceae</taxon>
        <taxon>Lyngbya</taxon>
    </lineage>
</organism>
<sequence length="390" mass="43289">MIQGIIALGAGALVLLGWIGLEIPYRRHRGNTLEVPPGEWRLTRQDPDHYQLVGIQTFRNPLDDLEVMIPELKPEIQLLSKASVRGITPEITVTPQHPDEPARQDDYWFAYIVKRKKQTQIKVTLDLRGSNLEALKAIWVKLHYISYGPRGRLSKTQHAVIPLQFPDPQAMPAWKSTPKADILPIPTHLLNPLDDYVEIVQRYVVPHAQPGDIVAIGETPIAIMQGRWRHPSEIQPGWVATHLCYFFMPTSSLATACGMQALVDIVGPGRVLLAFLLGSVAKIFRIPGMFYRLAGEQARLIDDVTGTLPPFDQFIVLGPDQPDQVVDQIQTATKLGAAIVDVNDLKRVKTLAASSDVSLNILESALRDNPAGNGDEQTPVVLIRPKRPSN</sequence>
<dbReference type="AlphaFoldDB" id="A0ABD4T6P8"/>
<dbReference type="RefSeq" id="WP_166275616.1">
    <property type="nucleotide sequence ID" value="NZ_JTHE03000079.1"/>
</dbReference>
<evidence type="ECO:0000313" key="2">
    <source>
        <dbReference type="Proteomes" id="UP000031561"/>
    </source>
</evidence>
<reference evidence="1 2" key="1">
    <citation type="journal article" date="2015" name="Genome Announc.">
        <title>Draft Genome Sequence of Filamentous Marine Cyanobacterium Lyngbya confervoides Strain BDU141951.</title>
        <authorList>
            <person name="Chandrababunaidu M.M."/>
            <person name="Sen D."/>
            <person name="Tripathy S."/>
        </authorList>
    </citation>
    <scope>NUCLEOTIDE SEQUENCE [LARGE SCALE GENOMIC DNA]</scope>
    <source>
        <strain evidence="1 2">BDU141951</strain>
    </source>
</reference>